<keyword evidence="4" id="KW-0472">Membrane</keyword>
<dbReference type="EMBL" id="KB110091">
    <property type="protein sequence ID" value="ELK27587.1"/>
    <property type="molecule type" value="Genomic_DNA"/>
</dbReference>
<keyword evidence="6" id="KW-1185">Reference proteome</keyword>
<dbReference type="GO" id="GO:0008289">
    <property type="term" value="F:lipid binding"/>
    <property type="evidence" value="ECO:0007669"/>
    <property type="project" value="InterPro"/>
</dbReference>
<feature type="region of interest" description="Disordered" evidence="3">
    <location>
        <begin position="558"/>
        <end position="582"/>
    </location>
</feature>
<organism evidence="5 6">
    <name type="scientific">Myotis davidii</name>
    <name type="common">David's myotis</name>
    <dbReference type="NCBI Taxonomy" id="225400"/>
    <lineage>
        <taxon>Eukaryota</taxon>
        <taxon>Metazoa</taxon>
        <taxon>Chordata</taxon>
        <taxon>Craniata</taxon>
        <taxon>Vertebrata</taxon>
        <taxon>Euteleostomi</taxon>
        <taxon>Mammalia</taxon>
        <taxon>Eutheria</taxon>
        <taxon>Laurasiatheria</taxon>
        <taxon>Chiroptera</taxon>
        <taxon>Yangochiroptera</taxon>
        <taxon>Vespertilionidae</taxon>
        <taxon>Myotis</taxon>
    </lineage>
</organism>
<keyword evidence="5" id="KW-0449">Lipoprotein</keyword>
<gene>
    <name evidence="5" type="ORF">MDA_GLEAN10007954</name>
</gene>
<dbReference type="GO" id="GO:0005576">
    <property type="term" value="C:extracellular region"/>
    <property type="evidence" value="ECO:0007669"/>
    <property type="project" value="InterPro"/>
</dbReference>
<name>L5LNG6_MYODS</name>
<evidence type="ECO:0000313" key="5">
    <source>
        <dbReference type="EMBL" id="ELK27587.1"/>
    </source>
</evidence>
<keyword evidence="4" id="KW-0812">Transmembrane</keyword>
<dbReference type="Proteomes" id="UP000010556">
    <property type="component" value="Unassembled WGS sequence"/>
</dbReference>
<dbReference type="GO" id="GO:0016020">
    <property type="term" value="C:membrane"/>
    <property type="evidence" value="ECO:0007669"/>
    <property type="project" value="TreeGrafter"/>
</dbReference>
<feature type="coiled-coil region" evidence="2">
    <location>
        <begin position="522"/>
        <end position="557"/>
    </location>
</feature>
<reference evidence="6" key="1">
    <citation type="journal article" date="2013" name="Science">
        <title>Comparative analysis of bat genomes provides insight into the evolution of flight and immunity.</title>
        <authorList>
            <person name="Zhang G."/>
            <person name="Cowled C."/>
            <person name="Shi Z."/>
            <person name="Huang Z."/>
            <person name="Bishop-Lilly K.A."/>
            <person name="Fang X."/>
            <person name="Wynne J.W."/>
            <person name="Xiong Z."/>
            <person name="Baker M.L."/>
            <person name="Zhao W."/>
            <person name="Tachedjian M."/>
            <person name="Zhu Y."/>
            <person name="Zhou P."/>
            <person name="Jiang X."/>
            <person name="Ng J."/>
            <person name="Yang L."/>
            <person name="Wu L."/>
            <person name="Xiao J."/>
            <person name="Feng Y."/>
            <person name="Chen Y."/>
            <person name="Sun X."/>
            <person name="Zhang Y."/>
            <person name="Marsh G.A."/>
            <person name="Crameri G."/>
            <person name="Broder C.C."/>
            <person name="Frey K.G."/>
            <person name="Wang L.F."/>
            <person name="Wang J."/>
        </authorList>
    </citation>
    <scope>NUCLEOTIDE SEQUENCE [LARGE SCALE GENOMIC DNA]</scope>
</reference>
<dbReference type="PANTHER" id="PTHR14096:SF7">
    <property type="entry name" value="APOLIPOPROTEIN L6"/>
    <property type="match status" value="1"/>
</dbReference>
<protein>
    <submittedName>
        <fullName evidence="5">Apolipoprotein L5</fullName>
    </submittedName>
</protein>
<dbReference type="eggNOG" id="ENOG502T3KK">
    <property type="taxonomic scope" value="Eukaryota"/>
</dbReference>
<dbReference type="GO" id="GO:0042157">
    <property type="term" value="P:lipoprotein metabolic process"/>
    <property type="evidence" value="ECO:0007669"/>
    <property type="project" value="InterPro"/>
</dbReference>
<dbReference type="GO" id="GO:0006869">
    <property type="term" value="P:lipid transport"/>
    <property type="evidence" value="ECO:0007669"/>
    <property type="project" value="InterPro"/>
</dbReference>
<feature type="transmembrane region" description="Helical" evidence="4">
    <location>
        <begin position="53"/>
        <end position="76"/>
    </location>
</feature>
<dbReference type="AlphaFoldDB" id="L5LNG6"/>
<sequence length="582" mass="63234">MAIRKYRALADDIDKTHKNFTETSLVTNSVAVASGALSLLGLALAPVTAGGSLVLTAAGQGLGAAAGATSVFTSILEYRHNKQAQAQVSRELSAPDPKVEEAVAYAVKAGTTIYNCGKTLKGIKKNVKALQVARAHPRLAAAAKRLLVTGEASTRTARRVQRAFRGTPLAMGSSAFLRNTVLNGLFLGMDLGSLLKDWQQLKQGARTELADLLRAKAEEQERELAALTQLYEELQSIVEGLATMTREDIHRLLSDWQAWETVMEQLCLERDEANALYYIVVQELMRREEGFGPSGNLSQEEMMFLREFPLRKHKLENAISELRSIADQVDTTHRMLTKTSLVASSSGAVSAVMTIMGVALAPVTAGGSLLLSAAGQSLGLAAAATNILTSVLDNRSNSAARDRASRLAGLPTAPEAGTGEETHSSKGIFVQRCVNTLGSIRQLRAFQRAQANPGFIERVRNFVATRRVPFWRATGVQRAAGAPALAMTGGARMLSVAGAGFLLMHDLRSIQENWRHLEEGARTETAEELRALARELEQELDQQSQRYELTIQKLERSSSLNQERGRRTRLPRMSGAEDEWGC</sequence>
<feature type="transmembrane region" description="Helical" evidence="4">
    <location>
        <begin position="341"/>
        <end position="363"/>
    </location>
</feature>
<evidence type="ECO:0000256" key="3">
    <source>
        <dbReference type="SAM" id="MobiDB-lite"/>
    </source>
</evidence>
<dbReference type="InterPro" id="IPR008405">
    <property type="entry name" value="ApoL"/>
</dbReference>
<evidence type="ECO:0000256" key="1">
    <source>
        <dbReference type="ARBA" id="ARBA00010090"/>
    </source>
</evidence>
<feature type="coiled-coil region" evidence="2">
    <location>
        <begin position="195"/>
        <end position="237"/>
    </location>
</feature>
<keyword evidence="4" id="KW-1133">Transmembrane helix</keyword>
<keyword evidence="2" id="KW-0175">Coiled coil</keyword>
<dbReference type="PANTHER" id="PTHR14096">
    <property type="entry name" value="APOLIPOPROTEIN L"/>
    <property type="match status" value="1"/>
</dbReference>
<accession>L5LNG6</accession>
<feature type="transmembrane region" description="Helical" evidence="4">
    <location>
        <begin position="25"/>
        <end position="47"/>
    </location>
</feature>
<comment type="similarity">
    <text evidence="1">Belongs to the apolipoprotein L family.</text>
</comment>
<evidence type="ECO:0000256" key="2">
    <source>
        <dbReference type="SAM" id="Coils"/>
    </source>
</evidence>
<feature type="region of interest" description="Disordered" evidence="3">
    <location>
        <begin position="403"/>
        <end position="424"/>
    </location>
</feature>
<evidence type="ECO:0000256" key="4">
    <source>
        <dbReference type="SAM" id="Phobius"/>
    </source>
</evidence>
<evidence type="ECO:0000313" key="6">
    <source>
        <dbReference type="Proteomes" id="UP000010556"/>
    </source>
</evidence>
<dbReference type="Pfam" id="PF05461">
    <property type="entry name" value="ApoL"/>
    <property type="match status" value="2"/>
</dbReference>
<proteinExistence type="inferred from homology"/>